<keyword evidence="1" id="KW-1133">Transmembrane helix</keyword>
<dbReference type="Proteomes" id="UP000024332">
    <property type="component" value="Unassembled WGS sequence"/>
</dbReference>
<dbReference type="AlphaFoldDB" id="A0A031LX61"/>
<organism evidence="2 3">
    <name type="scientific">Candidatus Acidianus copahuensis</name>
    <dbReference type="NCBI Taxonomy" id="1160895"/>
    <lineage>
        <taxon>Archaea</taxon>
        <taxon>Thermoproteota</taxon>
        <taxon>Thermoprotei</taxon>
        <taxon>Sulfolobales</taxon>
        <taxon>Sulfolobaceae</taxon>
        <taxon>Acidianus</taxon>
    </lineage>
</organism>
<name>A0A031LX61_9CREN</name>
<evidence type="ECO:0000256" key="1">
    <source>
        <dbReference type="SAM" id="Phobius"/>
    </source>
</evidence>
<keyword evidence="1" id="KW-0472">Membrane</keyword>
<accession>A0A031LX61</accession>
<evidence type="ECO:0000313" key="3">
    <source>
        <dbReference type="Proteomes" id="UP000024332"/>
    </source>
</evidence>
<reference evidence="2 3" key="1">
    <citation type="submission" date="2014-03" db="EMBL/GenBank/DDBJ databases">
        <title>Draft genome sequence of the novel thermoacidophilic archaea Acidianus copahuensis ALE1 strain, isolated from Copahue volcanic area in Neuquen Argentina.</title>
        <authorList>
            <person name="Urbieta M.S."/>
            <person name="Rascovan N."/>
            <person name="Castro C."/>
            <person name="Revale S."/>
            <person name="Giaveno M.A."/>
            <person name="Vazquez M.P."/>
            <person name="Donati E.R."/>
        </authorList>
    </citation>
    <scope>NUCLEOTIDE SEQUENCE [LARGE SCALE GENOMIC DNA]</scope>
    <source>
        <strain evidence="2 3">ALE1</strain>
    </source>
</reference>
<gene>
    <name evidence="2" type="ORF">CM19_00455</name>
</gene>
<comment type="caution">
    <text evidence="2">The sequence shown here is derived from an EMBL/GenBank/DDBJ whole genome shotgun (WGS) entry which is preliminary data.</text>
</comment>
<feature type="transmembrane region" description="Helical" evidence="1">
    <location>
        <begin position="27"/>
        <end position="54"/>
    </location>
</feature>
<feature type="transmembrane region" description="Helical" evidence="1">
    <location>
        <begin position="107"/>
        <end position="127"/>
    </location>
</feature>
<feature type="transmembrane region" description="Helical" evidence="1">
    <location>
        <begin position="66"/>
        <end position="87"/>
    </location>
</feature>
<keyword evidence="1" id="KW-0812">Transmembrane</keyword>
<protein>
    <submittedName>
        <fullName evidence="2">Uncharacterized protein</fullName>
    </submittedName>
</protein>
<proteinExistence type="predicted"/>
<dbReference type="EMBL" id="JFZT01000012">
    <property type="protein sequence ID" value="EZQ11728.1"/>
    <property type="molecule type" value="Genomic_DNA"/>
</dbReference>
<evidence type="ECO:0000313" key="2">
    <source>
        <dbReference type="EMBL" id="EZQ11728.1"/>
    </source>
</evidence>
<keyword evidence="3" id="KW-1185">Reference proteome</keyword>
<sequence length="128" mass="14617">MPTLAMLYSVLLLVSKGHEFKLRIKTLYFYGTGFIIFLSTASYLLSVLIFHVSSFNFNGIPVSKDYLYTAYIITSGIWFFVAGIWYSKIDFKALLKGEVKKVDMRRLFIGMLISLLWIPLIVVIISVG</sequence>